<proteinExistence type="predicted"/>
<dbReference type="Proteomes" id="UP001431209">
    <property type="component" value="Unassembled WGS sequence"/>
</dbReference>
<reference evidence="2 3" key="1">
    <citation type="submission" date="2024-03" db="EMBL/GenBank/DDBJ databases">
        <title>The Acrasis kona genome and developmental transcriptomes reveal deep origins of eukaryotic multicellular pathways.</title>
        <authorList>
            <person name="Sheikh S."/>
            <person name="Fu C.-J."/>
            <person name="Brown M.W."/>
            <person name="Baldauf S.L."/>
        </authorList>
    </citation>
    <scope>NUCLEOTIDE SEQUENCE [LARGE SCALE GENOMIC DNA]</scope>
    <source>
        <strain evidence="2 3">ATCC MYA-3509</strain>
    </source>
</reference>
<dbReference type="PRINTS" id="PR00081">
    <property type="entry name" value="GDHRDH"/>
</dbReference>
<dbReference type="InterPro" id="IPR036291">
    <property type="entry name" value="NAD(P)-bd_dom_sf"/>
</dbReference>
<dbReference type="AlphaFoldDB" id="A0AAW2Z745"/>
<keyword evidence="1" id="KW-0560">Oxidoreductase</keyword>
<name>A0AAW2Z745_9EUKA</name>
<comment type="caution">
    <text evidence="2">The sequence shown here is derived from an EMBL/GenBank/DDBJ whole genome shotgun (WGS) entry which is preliminary data.</text>
</comment>
<gene>
    <name evidence="2" type="ORF">AKO1_003694</name>
</gene>
<protein>
    <submittedName>
        <fullName evidence="2">Retinol dehydrogenase</fullName>
    </submittedName>
</protein>
<dbReference type="InterPro" id="IPR002347">
    <property type="entry name" value="SDR_fam"/>
</dbReference>
<sequence>MSDKFSTANNKHVLNGRSALVIGGTQGIGMGVAQVLAERGASVVVAGRNLHQDGNRTNYSKEKQLQFSKVDLASNVDIKRFAGTFSDEQFDYIVWSAGIFPSGARRETNEGVELTFQIDYLSKFVGLQLLTPKLKEGGRIVTILSPYVESLWGRFISQFDVDDLEFKKPKRFEETQAHKMNITLSILTDLLIKRLSEQHPTKFFSHVHPGQVGSNLLKNSEVPFQTIKELFAGNQHASIKRTPVEYGEVAVFLLTDEDIGKKSGTFYDSEVKEIDQSEFEKKISKQDVDKIWEYSKRVSNTYVI</sequence>
<dbReference type="GO" id="GO:0016491">
    <property type="term" value="F:oxidoreductase activity"/>
    <property type="evidence" value="ECO:0007669"/>
    <property type="project" value="UniProtKB-KW"/>
</dbReference>
<organism evidence="2 3">
    <name type="scientific">Acrasis kona</name>
    <dbReference type="NCBI Taxonomy" id="1008807"/>
    <lineage>
        <taxon>Eukaryota</taxon>
        <taxon>Discoba</taxon>
        <taxon>Heterolobosea</taxon>
        <taxon>Tetramitia</taxon>
        <taxon>Eutetramitia</taxon>
        <taxon>Acrasidae</taxon>
        <taxon>Acrasis</taxon>
    </lineage>
</organism>
<dbReference type="PANTHER" id="PTHR43157">
    <property type="entry name" value="PHOSPHATIDYLINOSITOL-GLYCAN BIOSYNTHESIS CLASS F PROTEIN-RELATED"/>
    <property type="match status" value="1"/>
</dbReference>
<dbReference type="SUPFAM" id="SSF51735">
    <property type="entry name" value="NAD(P)-binding Rossmann-fold domains"/>
    <property type="match status" value="1"/>
</dbReference>
<dbReference type="PANTHER" id="PTHR43157:SF31">
    <property type="entry name" value="PHOSPHATIDYLINOSITOL-GLYCAN BIOSYNTHESIS CLASS F PROTEIN"/>
    <property type="match status" value="1"/>
</dbReference>
<keyword evidence="3" id="KW-1185">Reference proteome</keyword>
<evidence type="ECO:0000313" key="2">
    <source>
        <dbReference type="EMBL" id="KAL0484763.1"/>
    </source>
</evidence>
<dbReference type="EMBL" id="JAOPGA020001068">
    <property type="protein sequence ID" value="KAL0484763.1"/>
    <property type="molecule type" value="Genomic_DNA"/>
</dbReference>
<evidence type="ECO:0000313" key="3">
    <source>
        <dbReference type="Proteomes" id="UP001431209"/>
    </source>
</evidence>
<evidence type="ECO:0000256" key="1">
    <source>
        <dbReference type="ARBA" id="ARBA00023002"/>
    </source>
</evidence>
<accession>A0AAW2Z745</accession>
<dbReference type="Pfam" id="PF00106">
    <property type="entry name" value="adh_short"/>
    <property type="match status" value="1"/>
</dbReference>
<dbReference type="Gene3D" id="3.40.50.720">
    <property type="entry name" value="NAD(P)-binding Rossmann-like Domain"/>
    <property type="match status" value="1"/>
</dbReference>